<keyword evidence="1" id="KW-0812">Transmembrane</keyword>
<evidence type="ECO:0000256" key="1">
    <source>
        <dbReference type="SAM" id="Phobius"/>
    </source>
</evidence>
<keyword evidence="1" id="KW-0472">Membrane</keyword>
<organism evidence="2 3">
    <name type="scientific">Burkholderia cepacia</name>
    <name type="common">Pseudomonas cepacia</name>
    <dbReference type="NCBI Taxonomy" id="292"/>
    <lineage>
        <taxon>Bacteria</taxon>
        <taxon>Pseudomonadati</taxon>
        <taxon>Pseudomonadota</taxon>
        <taxon>Betaproteobacteria</taxon>
        <taxon>Burkholderiales</taxon>
        <taxon>Burkholderiaceae</taxon>
        <taxon>Burkholderia</taxon>
        <taxon>Burkholderia cepacia complex</taxon>
    </lineage>
</organism>
<name>A0AA88Z711_BURCE</name>
<sequence>MKDSRSAIKRFLLYGPFPAPLSTRYGGGWRGILLGAVIRALPDGVLVAVLYLVVPRVRSFAYVTLILALAVMHSLFLEWHLTRQFERQSKPSREA</sequence>
<reference evidence="2 3" key="1">
    <citation type="submission" date="2014-06" db="EMBL/GenBank/DDBJ databases">
        <authorList>
            <person name="Bishop-Lilly K.A."/>
            <person name="Broomall S.M."/>
            <person name="Chain P.S."/>
            <person name="Chertkov O."/>
            <person name="Coyne S.R."/>
            <person name="Daligault H.E."/>
            <person name="Davenport K.W."/>
            <person name="Erkkila T."/>
            <person name="Frey K.G."/>
            <person name="Gibbons H.S."/>
            <person name="Gu W."/>
            <person name="Jaissle J."/>
            <person name="Johnson S.L."/>
            <person name="Koroleva G.I."/>
            <person name="Ladner J.T."/>
            <person name="Lo C.-C."/>
            <person name="Minogue T.D."/>
            <person name="Munk C."/>
            <person name="Palacios G.F."/>
            <person name="Redden C.L."/>
            <person name="Rosenzweig C.N."/>
            <person name="Scholz M.B."/>
            <person name="Teshima H."/>
            <person name="Xu Y."/>
        </authorList>
    </citation>
    <scope>NUCLEOTIDE SEQUENCE [LARGE SCALE GENOMIC DNA]</scope>
    <source>
        <strain evidence="2 3">DWS 37UF10B-2</strain>
    </source>
</reference>
<dbReference type="Proteomes" id="UP000029575">
    <property type="component" value="Unassembled WGS sequence"/>
</dbReference>
<feature type="transmembrane region" description="Helical" evidence="1">
    <location>
        <begin position="60"/>
        <end position="81"/>
    </location>
</feature>
<protein>
    <submittedName>
        <fullName evidence="2">Uncharacterized protein</fullName>
    </submittedName>
</protein>
<comment type="caution">
    <text evidence="2">The sequence shown here is derived from an EMBL/GenBank/DDBJ whole genome shotgun (WGS) entry which is preliminary data.</text>
</comment>
<feature type="transmembrane region" description="Helical" evidence="1">
    <location>
        <begin position="32"/>
        <end position="54"/>
    </location>
</feature>
<dbReference type="EMBL" id="JPGD01000002">
    <property type="protein sequence ID" value="KGC07978.1"/>
    <property type="molecule type" value="Genomic_DNA"/>
</dbReference>
<evidence type="ECO:0000313" key="2">
    <source>
        <dbReference type="EMBL" id="KGC07978.1"/>
    </source>
</evidence>
<proteinExistence type="predicted"/>
<dbReference type="AlphaFoldDB" id="A0AA88Z711"/>
<keyword evidence="1" id="KW-1133">Transmembrane helix</keyword>
<evidence type="ECO:0000313" key="3">
    <source>
        <dbReference type="Proteomes" id="UP000029575"/>
    </source>
</evidence>
<gene>
    <name evidence="2" type="ORF">DM43_6086</name>
</gene>
<accession>A0AA88Z711</accession>